<accession>A0AA48HRL3</accession>
<name>A0AA48HRL3_9ALTE</name>
<dbReference type="KEGG" id="pmaw:MACH26_38530"/>
<dbReference type="AlphaFoldDB" id="A0AA48HRL3"/>
<gene>
    <name evidence="1" type="ORF">MACH26_38530</name>
</gene>
<protein>
    <submittedName>
        <fullName evidence="1">Uncharacterized protein</fullName>
    </submittedName>
</protein>
<sequence>MKKIGFFVSCTLIILIAISWQTKQETRQEIDSPPQFERLDNSEVVIPEHLLDVEEKNSLSALLRAKEQCDERHLTYSDKVKSINNSLIRALQTELQAGKTETELMAYEKQYTTFHRGFDDLLLLARINLEKQKYQFTRSAEILGEWTGLSVINGLNDEKVPQLIADLQSNPPSGMKMFLSLKDQVSRSEIALLLDNKENFNTYLESPLGIEDVSVISPSVLVILTATRLDVQEFQQAIAQHNFTVNDVAVAIHSELPVEYISAVLQQTQSPEAIPVLMRGPFNEAFFNLADMAAAKHNTRLLQLLATYGVTPSDKPGIVTGLDIAIVNMKFYSATQSYPDEYFETLVYLKGKGYRAHGETVQFDGASGIRFSPPHNKSQWSSTVSDPELKKLLESIELISVGERIPQLKPDNSALSNAIAVAKDKRQELKREGEQCAATERLLRDREGFADFEEAREIIKRIEADYGEVAGQLHQIDPALYVIWYEQKNHRVGRSESVFLNLLRDKQFQQALEYSTAHPLTTVETDALLRAMLSNFDELLSVWQARVMPAAPSSLEALKYLKLEQWQYWYEQGFDFNLHDQQGRDVFVAAALSQGAVNVISFFHEKGLKPQTQELGPDVIDVLLELSYRDGKLHPALATVLPLVNEFEPNHYARVSRLKQFYPGEYTALVTMKPALEVKGDVPMNRFRLRL</sequence>
<evidence type="ECO:0000313" key="2">
    <source>
        <dbReference type="Proteomes" id="UP001333710"/>
    </source>
</evidence>
<keyword evidence="2" id="KW-1185">Reference proteome</keyword>
<evidence type="ECO:0000313" key="1">
    <source>
        <dbReference type="EMBL" id="BDX08332.1"/>
    </source>
</evidence>
<dbReference type="EMBL" id="AP027272">
    <property type="protein sequence ID" value="BDX08332.1"/>
    <property type="molecule type" value="Genomic_DNA"/>
</dbReference>
<dbReference type="Proteomes" id="UP001333710">
    <property type="component" value="Chromosome"/>
</dbReference>
<organism evidence="1 2">
    <name type="scientific">Planctobacterium marinum</name>
    <dbReference type="NCBI Taxonomy" id="1631968"/>
    <lineage>
        <taxon>Bacteria</taxon>
        <taxon>Pseudomonadati</taxon>
        <taxon>Pseudomonadota</taxon>
        <taxon>Gammaproteobacteria</taxon>
        <taxon>Alteromonadales</taxon>
        <taxon>Alteromonadaceae</taxon>
        <taxon>Planctobacterium</taxon>
    </lineage>
</organism>
<proteinExistence type="predicted"/>
<reference evidence="1" key="1">
    <citation type="submission" date="2023-01" db="EMBL/GenBank/DDBJ databases">
        <title>Complete genome sequence of Planctobacterium marinum strain Dej080120_11.</title>
        <authorList>
            <person name="Ueki S."/>
            <person name="Maruyama F."/>
        </authorList>
    </citation>
    <scope>NUCLEOTIDE SEQUENCE</scope>
    <source>
        <strain evidence="1">Dej080120_11</strain>
    </source>
</reference>